<sequence>MEANHFLIMSRPNFASLARRVQRAALVKTGVIEPRNIGAGDRGGITLFPFWAHLSCRLLKGSGGRPPQPLRLPSARLEELRELEANDLRSSRAGALSRAGSCARRGQGLVPAEQ</sequence>
<comment type="caution">
    <text evidence="2">The sequence shown here is derived from an EMBL/GenBank/DDBJ whole genome shotgun (WGS) entry which is preliminary data.</text>
</comment>
<feature type="region of interest" description="Disordered" evidence="1">
    <location>
        <begin position="90"/>
        <end position="114"/>
    </location>
</feature>
<dbReference type="EMBL" id="JAINUF010000010">
    <property type="protein sequence ID" value="KAJ8348593.1"/>
    <property type="molecule type" value="Genomic_DNA"/>
</dbReference>
<protein>
    <submittedName>
        <fullName evidence="2">Uncharacterized protein</fullName>
    </submittedName>
</protein>
<evidence type="ECO:0000256" key="1">
    <source>
        <dbReference type="SAM" id="MobiDB-lite"/>
    </source>
</evidence>
<gene>
    <name evidence="2" type="ORF">SKAU_G00271820</name>
</gene>
<name>A0A9Q1F0I3_SYNKA</name>
<reference evidence="2" key="1">
    <citation type="journal article" date="2023" name="Science">
        <title>Genome structures resolve the early diversification of teleost fishes.</title>
        <authorList>
            <person name="Parey E."/>
            <person name="Louis A."/>
            <person name="Montfort J."/>
            <person name="Bouchez O."/>
            <person name="Roques C."/>
            <person name="Iampietro C."/>
            <person name="Lluch J."/>
            <person name="Castinel A."/>
            <person name="Donnadieu C."/>
            <person name="Desvignes T."/>
            <person name="Floi Bucao C."/>
            <person name="Jouanno E."/>
            <person name="Wen M."/>
            <person name="Mejri S."/>
            <person name="Dirks R."/>
            <person name="Jansen H."/>
            <person name="Henkel C."/>
            <person name="Chen W.J."/>
            <person name="Zahm M."/>
            <person name="Cabau C."/>
            <person name="Klopp C."/>
            <person name="Thompson A.W."/>
            <person name="Robinson-Rechavi M."/>
            <person name="Braasch I."/>
            <person name="Lecointre G."/>
            <person name="Bobe J."/>
            <person name="Postlethwait J.H."/>
            <person name="Berthelot C."/>
            <person name="Roest Crollius H."/>
            <person name="Guiguen Y."/>
        </authorList>
    </citation>
    <scope>NUCLEOTIDE SEQUENCE</scope>
    <source>
        <strain evidence="2">WJC10195</strain>
    </source>
</reference>
<feature type="compositionally biased region" description="Low complexity" evidence="1">
    <location>
        <begin position="91"/>
        <end position="106"/>
    </location>
</feature>
<organism evidence="2 3">
    <name type="scientific">Synaphobranchus kaupii</name>
    <name type="common">Kaup's arrowtooth eel</name>
    <dbReference type="NCBI Taxonomy" id="118154"/>
    <lineage>
        <taxon>Eukaryota</taxon>
        <taxon>Metazoa</taxon>
        <taxon>Chordata</taxon>
        <taxon>Craniata</taxon>
        <taxon>Vertebrata</taxon>
        <taxon>Euteleostomi</taxon>
        <taxon>Actinopterygii</taxon>
        <taxon>Neopterygii</taxon>
        <taxon>Teleostei</taxon>
        <taxon>Anguilliformes</taxon>
        <taxon>Synaphobranchidae</taxon>
        <taxon>Synaphobranchus</taxon>
    </lineage>
</organism>
<accession>A0A9Q1F0I3</accession>
<evidence type="ECO:0000313" key="2">
    <source>
        <dbReference type="EMBL" id="KAJ8348593.1"/>
    </source>
</evidence>
<keyword evidence="3" id="KW-1185">Reference proteome</keyword>
<proteinExistence type="predicted"/>
<evidence type="ECO:0000313" key="3">
    <source>
        <dbReference type="Proteomes" id="UP001152622"/>
    </source>
</evidence>
<dbReference type="AlphaFoldDB" id="A0A9Q1F0I3"/>
<dbReference type="Proteomes" id="UP001152622">
    <property type="component" value="Chromosome 10"/>
</dbReference>